<sequence>MSPSPVTSSSPFDTDAPVLRTERTILRAWRADDLPPFAALNADREVMRHFPTTLDRAQSDAVALRLAKHLHTHGYGPWALEIPGVTPFAGFVGLMRVGFDAPFAPAVEIGWRLAQAWWSKGYATEAAIAAAQFAFDTLRLSELVSFTVPANVRSRAVMERIGMRHCPDEDFLHPLIPPGHRLRRHVLYRLEADALACGTR</sequence>
<dbReference type="Proteomes" id="UP000254573">
    <property type="component" value="Unassembled WGS sequence"/>
</dbReference>
<dbReference type="STRING" id="93220.A6P55_05815"/>
<evidence type="ECO:0000313" key="2">
    <source>
        <dbReference type="Proteomes" id="UP000254573"/>
    </source>
</evidence>
<dbReference type="SUPFAM" id="SSF55729">
    <property type="entry name" value="Acyl-CoA N-acyltransferases (Nat)"/>
    <property type="match status" value="1"/>
</dbReference>
<dbReference type="GeneID" id="57200190"/>
<dbReference type="OrthoDB" id="9801656at2"/>
<reference evidence="1 2" key="1">
    <citation type="submission" date="2018-06" db="EMBL/GenBank/DDBJ databases">
        <authorList>
            <consortium name="Pathogen Informatics"/>
            <person name="Doyle S."/>
        </authorList>
    </citation>
    <scope>NUCLEOTIDE SEQUENCE [LARGE SCALE GENOMIC DNA]</scope>
    <source>
        <strain evidence="1 2">NCTC13160</strain>
    </source>
</reference>
<dbReference type="PANTHER" id="PTHR43792:SF1">
    <property type="entry name" value="N-ACETYLTRANSFERASE DOMAIN-CONTAINING PROTEIN"/>
    <property type="match status" value="1"/>
</dbReference>
<protein>
    <submittedName>
        <fullName evidence="1">Uncharacterized protein</fullName>
    </submittedName>
</protein>
<gene>
    <name evidence="1" type="ORF">NCTC13160_01704</name>
</gene>
<accession>A0A378YIM8</accession>
<proteinExistence type="predicted"/>
<dbReference type="AlphaFoldDB" id="A0A378YIM8"/>
<dbReference type="Pfam" id="PF13302">
    <property type="entry name" value="Acetyltransf_3"/>
    <property type="match status" value="1"/>
</dbReference>
<dbReference type="PANTHER" id="PTHR43792">
    <property type="entry name" value="GNAT FAMILY, PUTATIVE (AFU_ORTHOLOGUE AFUA_3G00765)-RELATED-RELATED"/>
    <property type="match status" value="1"/>
</dbReference>
<dbReference type="KEGG" id="ppnm:LV28_08675"/>
<dbReference type="InterPro" id="IPR051531">
    <property type="entry name" value="N-acetyltransferase"/>
</dbReference>
<organism evidence="1 2">
    <name type="scientific">Pandoraea pnomenusa</name>
    <dbReference type="NCBI Taxonomy" id="93220"/>
    <lineage>
        <taxon>Bacteria</taxon>
        <taxon>Pseudomonadati</taxon>
        <taxon>Pseudomonadota</taxon>
        <taxon>Betaproteobacteria</taxon>
        <taxon>Burkholderiales</taxon>
        <taxon>Burkholderiaceae</taxon>
        <taxon>Pandoraea</taxon>
    </lineage>
</organism>
<dbReference type="InterPro" id="IPR000182">
    <property type="entry name" value="GNAT_dom"/>
</dbReference>
<dbReference type="KEGG" id="prb:X636_04870"/>
<evidence type="ECO:0000313" key="1">
    <source>
        <dbReference type="EMBL" id="SUA77002.1"/>
    </source>
</evidence>
<dbReference type="RefSeq" id="WP_023872091.1">
    <property type="nucleotide sequence ID" value="NC_023018.2"/>
</dbReference>
<dbReference type="GO" id="GO:0016747">
    <property type="term" value="F:acyltransferase activity, transferring groups other than amino-acyl groups"/>
    <property type="evidence" value="ECO:0007669"/>
    <property type="project" value="InterPro"/>
</dbReference>
<dbReference type="InterPro" id="IPR016181">
    <property type="entry name" value="Acyl_CoA_acyltransferase"/>
</dbReference>
<dbReference type="PROSITE" id="PS51186">
    <property type="entry name" value="GNAT"/>
    <property type="match status" value="1"/>
</dbReference>
<dbReference type="EMBL" id="UGSG01000001">
    <property type="protein sequence ID" value="SUA77002.1"/>
    <property type="molecule type" value="Genomic_DNA"/>
</dbReference>
<dbReference type="Gene3D" id="3.40.630.30">
    <property type="match status" value="1"/>
</dbReference>
<name>A0A378YIM8_9BURK</name>